<dbReference type="AlphaFoldDB" id="A0A2W0HPK6"/>
<dbReference type="GO" id="GO:0006203">
    <property type="term" value="P:dGTP catabolic process"/>
    <property type="evidence" value="ECO:0007669"/>
    <property type="project" value="TreeGrafter"/>
</dbReference>
<sequence>MIVKDPLYGTAKVEGVLAELITSSPVQRLKSIRQAGAPAFFRPEWHVSRYDHSIGVMLLVRRLGGSLREQTAALLHDVAHTALSHFVDVVYEREEEDYHEQIIRELVGKTEVPAILRAHGLDPDEILKVTKEAFPRLEQPLPALCADRIDYTLRDQHLYYGVPAEQIAGFLNSLAADRSGKVYVKEVRQAEWFTNLFYDEVAGFFMEPFNIYANQLLKPAVLAAMKTGVIEEKDWLGSDRMFMEKLRQFPTARQAMEVLAAPPALEKCPVREADFVHRVKPRMIDPDVLYDGGIVPITTVSEKAQLLNKVAADRFVQGVKVLGESGK</sequence>
<evidence type="ECO:0000259" key="1">
    <source>
        <dbReference type="PROSITE" id="PS51831"/>
    </source>
</evidence>
<dbReference type="InterPro" id="IPR050135">
    <property type="entry name" value="dGTPase-like"/>
</dbReference>
<name>A0A2W0HPK6_9BACI</name>
<dbReference type="OrthoDB" id="9814017at2"/>
<dbReference type="PROSITE" id="PS51831">
    <property type="entry name" value="HD"/>
    <property type="match status" value="1"/>
</dbReference>
<feature type="domain" description="HD" evidence="1">
    <location>
        <begin position="49"/>
        <end position="152"/>
    </location>
</feature>
<dbReference type="SUPFAM" id="SSF109604">
    <property type="entry name" value="HD-domain/PDEase-like"/>
    <property type="match status" value="1"/>
</dbReference>
<accession>A0A2W0HPK6</accession>
<dbReference type="InterPro" id="IPR006674">
    <property type="entry name" value="HD_domain"/>
</dbReference>
<dbReference type="RefSeq" id="WP_110521634.1">
    <property type="nucleotide sequence ID" value="NZ_PDOF01000004.1"/>
</dbReference>
<dbReference type="GO" id="GO:0008832">
    <property type="term" value="F:dGTPase activity"/>
    <property type="evidence" value="ECO:0007669"/>
    <property type="project" value="TreeGrafter"/>
</dbReference>
<reference evidence="2 3" key="1">
    <citation type="submission" date="2017-10" db="EMBL/GenBank/DDBJ databases">
        <title>Bacillus sp. nov., a halophilic bacterium isolated from a Yangshapao Lake.</title>
        <authorList>
            <person name="Wang H."/>
        </authorList>
    </citation>
    <scope>NUCLEOTIDE SEQUENCE [LARGE SCALE GENOMIC DNA]</scope>
    <source>
        <strain evidence="2 3">YSP-3</strain>
    </source>
</reference>
<evidence type="ECO:0000313" key="2">
    <source>
        <dbReference type="EMBL" id="PYZ95508.1"/>
    </source>
</evidence>
<dbReference type="PANTHER" id="PTHR11373:SF41">
    <property type="entry name" value="METAL-DEPENDENT PHOSPHOHYDROLASE"/>
    <property type="match status" value="1"/>
</dbReference>
<dbReference type="Pfam" id="PF01966">
    <property type="entry name" value="HD"/>
    <property type="match status" value="1"/>
</dbReference>
<dbReference type="PANTHER" id="PTHR11373">
    <property type="entry name" value="DEOXYNUCLEOSIDE TRIPHOSPHATE TRIPHOSPHOHYDROLASE"/>
    <property type="match status" value="1"/>
</dbReference>
<dbReference type="SMART" id="SM00471">
    <property type="entry name" value="HDc"/>
    <property type="match status" value="1"/>
</dbReference>
<dbReference type="CDD" id="cd00077">
    <property type="entry name" value="HDc"/>
    <property type="match status" value="1"/>
</dbReference>
<dbReference type="EMBL" id="PDOF01000004">
    <property type="protein sequence ID" value="PYZ95508.1"/>
    <property type="molecule type" value="Genomic_DNA"/>
</dbReference>
<organism evidence="2 3">
    <name type="scientific">Alteribacter lacisalsi</name>
    <dbReference type="NCBI Taxonomy" id="2045244"/>
    <lineage>
        <taxon>Bacteria</taxon>
        <taxon>Bacillati</taxon>
        <taxon>Bacillota</taxon>
        <taxon>Bacilli</taxon>
        <taxon>Bacillales</taxon>
        <taxon>Bacillaceae</taxon>
        <taxon>Alteribacter</taxon>
    </lineage>
</organism>
<gene>
    <name evidence="2" type="ORF">CR205_18420</name>
</gene>
<evidence type="ECO:0000313" key="3">
    <source>
        <dbReference type="Proteomes" id="UP000248066"/>
    </source>
</evidence>
<comment type="caution">
    <text evidence="2">The sequence shown here is derived from an EMBL/GenBank/DDBJ whole genome shotgun (WGS) entry which is preliminary data.</text>
</comment>
<dbReference type="InterPro" id="IPR003607">
    <property type="entry name" value="HD/PDEase_dom"/>
</dbReference>
<proteinExistence type="predicted"/>
<protein>
    <recommendedName>
        <fullName evidence="1">HD domain-containing protein</fullName>
    </recommendedName>
</protein>
<dbReference type="Gene3D" id="1.10.3210.10">
    <property type="entry name" value="Hypothetical protein af1432"/>
    <property type="match status" value="1"/>
</dbReference>
<dbReference type="Proteomes" id="UP000248066">
    <property type="component" value="Unassembled WGS sequence"/>
</dbReference>
<keyword evidence="3" id="KW-1185">Reference proteome</keyword>